<name>A0A8R2AYS3_ACYPI</name>
<dbReference type="OrthoDB" id="5876240at2759"/>
<reference evidence="4" key="1">
    <citation type="submission" date="2010-06" db="EMBL/GenBank/DDBJ databases">
        <authorList>
            <person name="Jiang H."/>
            <person name="Abraham K."/>
            <person name="Ali S."/>
            <person name="Alsbrooks S.L."/>
            <person name="Anim B.N."/>
            <person name="Anosike U.S."/>
            <person name="Attaway T."/>
            <person name="Bandaranaike D.P."/>
            <person name="Battles P.K."/>
            <person name="Bell S.N."/>
            <person name="Bell A.V."/>
            <person name="Beltran B."/>
            <person name="Bickham C."/>
            <person name="Bustamante Y."/>
            <person name="Caleb T."/>
            <person name="Canada A."/>
            <person name="Cardenas V."/>
            <person name="Carter K."/>
            <person name="Chacko J."/>
            <person name="Chandrabose M.N."/>
            <person name="Chavez D."/>
            <person name="Chavez A."/>
            <person name="Chen L."/>
            <person name="Chu H.-S."/>
            <person name="Claassen K.J."/>
            <person name="Cockrell R."/>
            <person name="Collins M."/>
            <person name="Cooper J.A."/>
            <person name="Cree A."/>
            <person name="Curry S.M."/>
            <person name="Da Y."/>
            <person name="Dao M.D."/>
            <person name="Das B."/>
            <person name="Davila M.-L."/>
            <person name="Davy-Carroll L."/>
            <person name="Denson S."/>
            <person name="Dinh H."/>
            <person name="Ebong V.E."/>
            <person name="Edwards J.R."/>
            <person name="Egan A."/>
            <person name="El-Daye J."/>
            <person name="Escobedo L."/>
            <person name="Fernandez S."/>
            <person name="Fernando P.R."/>
            <person name="Flagg N."/>
            <person name="Forbes L.D."/>
            <person name="Fowler R.G."/>
            <person name="Fu Q."/>
            <person name="Gabisi R.A."/>
            <person name="Ganer J."/>
            <person name="Garbino Pronczuk A."/>
            <person name="Garcia R.M."/>
            <person name="Garner T."/>
            <person name="Garrett T.E."/>
            <person name="Gonzalez D.A."/>
            <person name="Hamid H."/>
            <person name="Hawkins E.S."/>
            <person name="Hirani K."/>
            <person name="Hogues M.E."/>
            <person name="Hollins B."/>
            <person name="Hsiao C.-H."/>
            <person name="Jabil R."/>
            <person name="James M.L."/>
            <person name="Jhangiani S.N."/>
            <person name="Johnson B."/>
            <person name="Johnson Q."/>
            <person name="Joshi V."/>
            <person name="Kalu J.B."/>
            <person name="Kam C."/>
            <person name="Kashfia A."/>
            <person name="Keebler J."/>
            <person name="Kisamo H."/>
            <person name="Kovar C.L."/>
            <person name="Lago L.A."/>
            <person name="Lai C.-Y."/>
            <person name="Laidlaw J."/>
            <person name="Lara F."/>
            <person name="Le T.-K."/>
            <person name="Lee S.L."/>
            <person name="Legall F.H."/>
            <person name="Lemon S.J."/>
            <person name="Lewis L.R."/>
            <person name="Li B."/>
            <person name="Liu Y."/>
            <person name="Liu Y.-S."/>
            <person name="Lopez J."/>
            <person name="Lozado R.J."/>
            <person name="Lu J."/>
            <person name="Madu R.C."/>
            <person name="Maheshwari M."/>
            <person name="Maheshwari R."/>
            <person name="Malloy K."/>
            <person name="Martinez E."/>
            <person name="Mathew T."/>
            <person name="Mercado I.C."/>
            <person name="Mercado C."/>
            <person name="Meyer B."/>
            <person name="Montgomery K."/>
            <person name="Morgan M.B."/>
            <person name="Munidasa M."/>
            <person name="Nazareth L.V."/>
            <person name="Nelson J."/>
            <person name="Ng B.M."/>
            <person name="Nguyen N.B."/>
            <person name="Nguyen P.Q."/>
            <person name="Nguyen T."/>
            <person name="Obregon M."/>
            <person name="Okwuonu G.O."/>
            <person name="Onwere C.G."/>
            <person name="Orozco G."/>
            <person name="Parra A."/>
            <person name="Patel S."/>
            <person name="Patil S."/>
            <person name="Perez A."/>
            <person name="Perez Y."/>
            <person name="Pham C."/>
            <person name="Primus E.L."/>
            <person name="Pu L.-L."/>
            <person name="Puazo M."/>
            <person name="Qin X."/>
            <person name="Quiroz J.B."/>
            <person name="Reese J."/>
            <person name="Richards S."/>
            <person name="Rives C.M."/>
            <person name="Robberts R."/>
            <person name="Ruiz S.J."/>
            <person name="Ruiz M.J."/>
            <person name="Santibanez J."/>
            <person name="Schneider B.W."/>
            <person name="Sisson I."/>
            <person name="Smith M."/>
            <person name="Sodergren E."/>
            <person name="Song X.-Z."/>
            <person name="Song B.B."/>
            <person name="Summersgill H."/>
            <person name="Thelus R."/>
            <person name="Thornton R.D."/>
            <person name="Trejos Z.Y."/>
            <person name="Usmani K."/>
            <person name="Vattathil S."/>
            <person name="Villasana D."/>
            <person name="Walker D.L."/>
            <person name="Wang S."/>
            <person name="Wang K."/>
            <person name="White C.S."/>
            <person name="Williams A.C."/>
            <person name="Williamson J."/>
            <person name="Wilson K."/>
            <person name="Woghiren I.O."/>
            <person name="Woodworth J.R."/>
            <person name="Worley K.C."/>
            <person name="Wright R.A."/>
            <person name="Wu W."/>
            <person name="Young L."/>
            <person name="Zhang L."/>
            <person name="Zhang J."/>
            <person name="Zhu Y."/>
            <person name="Muzny D.M."/>
            <person name="Weinstock G."/>
            <person name="Gibbs R.A."/>
        </authorList>
    </citation>
    <scope>NUCLEOTIDE SEQUENCE [LARGE SCALE GENOMIC DNA]</scope>
    <source>
        <strain evidence="4">LSR1</strain>
    </source>
</reference>
<feature type="domain" description="PiggyBac transposable element-derived protein" evidence="2">
    <location>
        <begin position="106"/>
        <end position="438"/>
    </location>
</feature>
<evidence type="ECO:0000256" key="1">
    <source>
        <dbReference type="SAM" id="MobiDB-lite"/>
    </source>
</evidence>
<proteinExistence type="predicted"/>
<dbReference type="Proteomes" id="UP000007819">
    <property type="component" value="Chromosome A1"/>
</dbReference>
<evidence type="ECO:0000259" key="2">
    <source>
        <dbReference type="Pfam" id="PF13843"/>
    </source>
</evidence>
<accession>A0A8R2AYS3</accession>
<organism evidence="3 4">
    <name type="scientific">Acyrthosiphon pisum</name>
    <name type="common">Pea aphid</name>
    <dbReference type="NCBI Taxonomy" id="7029"/>
    <lineage>
        <taxon>Eukaryota</taxon>
        <taxon>Metazoa</taxon>
        <taxon>Ecdysozoa</taxon>
        <taxon>Arthropoda</taxon>
        <taxon>Hexapoda</taxon>
        <taxon>Insecta</taxon>
        <taxon>Pterygota</taxon>
        <taxon>Neoptera</taxon>
        <taxon>Paraneoptera</taxon>
        <taxon>Hemiptera</taxon>
        <taxon>Sternorrhyncha</taxon>
        <taxon>Aphidomorpha</taxon>
        <taxon>Aphidoidea</taxon>
        <taxon>Aphididae</taxon>
        <taxon>Macrosiphini</taxon>
        <taxon>Acyrthosiphon</taxon>
    </lineage>
</organism>
<keyword evidence="4" id="KW-1185">Reference proteome</keyword>
<feature type="region of interest" description="Disordered" evidence="1">
    <location>
        <begin position="1"/>
        <end position="39"/>
    </location>
</feature>
<dbReference type="GeneID" id="103308053"/>
<sequence length="548" mass="62357">MASRPKRLKVNDETVRQLLDTDDSGSSFSDFDDTDEDQTYNPIIISDSDEQSETSDTEHSQDTILPVSNAGVQIWSNVTGNNQKQLVFNGFPGLKINMSANATVWDCFNLFFTDDIIELIVIETNRNAKQFLSNNRISKSSRFTKWVPTDSKEIKLFSGLLIWMGLVKMPNIDSYWSTKHRYINYVAQKMPRDRFQLLLRFWHFSDNKKAPEGDHIYEIREVLAVDKTVVPFRGRLLFRQYIPGKAHKYGVKLFKLCGTNGYTYNVQVCGGKSQVDGKVLGCRVVLDLSRRYLNMGRTMVTNNVYTSITLANELLTNDTHLVGTLRSNRVKLPEITKKKLSPGEIIGKENSDGIIVAKWRDVTMLSTKHNIDMIDTGKKNKKKESIVKPRIIVDYNSGKAGIDLSYQLSSYSTAVRKSTRWYHKVATEILFGTAMVNALIVYNTINSGKKMKITQFRETLVDTLLGLDNQGPQKVQQARVNSKHILQVTTEKCAGNRKIRRRCFHCYQSRKVIVGSKQASKEVKKITTFCGPCKSYTCISCYNLHHTG</sequence>
<protein>
    <recommendedName>
        <fullName evidence="2">PiggyBac transposable element-derived protein domain-containing protein</fullName>
    </recommendedName>
</protein>
<evidence type="ECO:0000313" key="3">
    <source>
        <dbReference type="EnsemblMetazoa" id="XP_008178932.1"/>
    </source>
</evidence>
<dbReference type="RefSeq" id="XP_008178932.1">
    <property type="nucleotide sequence ID" value="XM_008180710.1"/>
</dbReference>
<dbReference type="KEGG" id="api:103308053"/>
<dbReference type="PANTHER" id="PTHR46599:SF3">
    <property type="entry name" value="PIGGYBAC TRANSPOSABLE ELEMENT-DERIVED PROTEIN 4"/>
    <property type="match status" value="1"/>
</dbReference>
<dbReference type="InterPro" id="IPR029526">
    <property type="entry name" value="PGBD"/>
</dbReference>
<dbReference type="AlphaFoldDB" id="A0A8R2AYS3"/>
<dbReference type="Pfam" id="PF13843">
    <property type="entry name" value="DDE_Tnp_1_7"/>
    <property type="match status" value="1"/>
</dbReference>
<reference evidence="3" key="2">
    <citation type="submission" date="2022-06" db="UniProtKB">
        <authorList>
            <consortium name="EnsemblMetazoa"/>
        </authorList>
    </citation>
    <scope>IDENTIFICATION</scope>
</reference>
<evidence type="ECO:0000313" key="4">
    <source>
        <dbReference type="Proteomes" id="UP000007819"/>
    </source>
</evidence>
<dbReference type="EnsemblMetazoa" id="XM_008180710.1">
    <property type="protein sequence ID" value="XP_008178932.1"/>
    <property type="gene ID" value="LOC103308053"/>
</dbReference>
<dbReference type="PANTHER" id="PTHR46599">
    <property type="entry name" value="PIGGYBAC TRANSPOSABLE ELEMENT-DERIVED PROTEIN 4"/>
    <property type="match status" value="1"/>
</dbReference>